<feature type="non-terminal residue" evidence="2">
    <location>
        <position position="1"/>
    </location>
</feature>
<dbReference type="PANTHER" id="PTHR48154">
    <property type="entry name" value="PROTEIN, PUTATIVE-RELATED"/>
    <property type="match status" value="1"/>
</dbReference>
<dbReference type="EMBL" id="LXQA010550977">
    <property type="protein sequence ID" value="MCI58745.1"/>
    <property type="molecule type" value="Genomic_DNA"/>
</dbReference>
<accession>A0A392TFP8</accession>
<feature type="non-terminal residue" evidence="2">
    <location>
        <position position="90"/>
    </location>
</feature>
<keyword evidence="3" id="KW-1185">Reference proteome</keyword>
<organism evidence="2 3">
    <name type="scientific">Trifolium medium</name>
    <dbReference type="NCBI Taxonomy" id="97028"/>
    <lineage>
        <taxon>Eukaryota</taxon>
        <taxon>Viridiplantae</taxon>
        <taxon>Streptophyta</taxon>
        <taxon>Embryophyta</taxon>
        <taxon>Tracheophyta</taxon>
        <taxon>Spermatophyta</taxon>
        <taxon>Magnoliopsida</taxon>
        <taxon>eudicotyledons</taxon>
        <taxon>Gunneridae</taxon>
        <taxon>Pentapetalae</taxon>
        <taxon>rosids</taxon>
        <taxon>fabids</taxon>
        <taxon>Fabales</taxon>
        <taxon>Fabaceae</taxon>
        <taxon>Papilionoideae</taxon>
        <taxon>50 kb inversion clade</taxon>
        <taxon>NPAAA clade</taxon>
        <taxon>Hologalegina</taxon>
        <taxon>IRL clade</taxon>
        <taxon>Trifolieae</taxon>
        <taxon>Trifolium</taxon>
    </lineage>
</organism>
<name>A0A392TFP8_9FABA</name>
<comment type="caution">
    <text evidence="2">The sequence shown here is derived from an EMBL/GenBank/DDBJ whole genome shotgun (WGS) entry which is preliminary data.</text>
</comment>
<evidence type="ECO:0000313" key="3">
    <source>
        <dbReference type="Proteomes" id="UP000265520"/>
    </source>
</evidence>
<proteinExistence type="predicted"/>
<evidence type="ECO:0000256" key="1">
    <source>
        <dbReference type="SAM" id="Coils"/>
    </source>
</evidence>
<dbReference type="AlphaFoldDB" id="A0A392TFP8"/>
<evidence type="ECO:0000313" key="2">
    <source>
        <dbReference type="EMBL" id="MCI58745.1"/>
    </source>
</evidence>
<protein>
    <submittedName>
        <fullName evidence="2">Uncharacterized protein</fullName>
    </submittedName>
</protein>
<sequence>KGKDQLGKRLGIAFEPYTQWVIARATKLKMPYRLEKPLPSVATPPSPIKKKKEFQEVLARMKLERDTWEKKFHASELEKKELKKQLKEKE</sequence>
<dbReference type="PANTHER" id="PTHR48154:SF1">
    <property type="entry name" value="PROTEIN, PUTATIVE-RELATED"/>
    <property type="match status" value="1"/>
</dbReference>
<reference evidence="2 3" key="1">
    <citation type="journal article" date="2018" name="Front. Plant Sci.">
        <title>Red Clover (Trifolium pratense) and Zigzag Clover (T. medium) - A Picture of Genomic Similarities and Differences.</title>
        <authorList>
            <person name="Dluhosova J."/>
            <person name="Istvanek J."/>
            <person name="Nedelnik J."/>
            <person name="Repkova J."/>
        </authorList>
    </citation>
    <scope>NUCLEOTIDE SEQUENCE [LARGE SCALE GENOMIC DNA]</scope>
    <source>
        <strain evidence="3">cv. 10/8</strain>
        <tissue evidence="2">Leaf</tissue>
    </source>
</reference>
<keyword evidence="1" id="KW-0175">Coiled coil</keyword>
<dbReference type="Proteomes" id="UP000265520">
    <property type="component" value="Unassembled WGS sequence"/>
</dbReference>
<feature type="coiled-coil region" evidence="1">
    <location>
        <begin position="51"/>
        <end position="85"/>
    </location>
</feature>